<evidence type="ECO:0000256" key="1">
    <source>
        <dbReference type="SAM" id="MobiDB-lite"/>
    </source>
</evidence>
<dbReference type="STRING" id="500633.CLOHIR_00201"/>
<gene>
    <name evidence="4" type="ORF">CLOHIR_00201</name>
</gene>
<reference evidence="4 5" key="2">
    <citation type="submission" date="2008-10" db="EMBL/GenBank/DDBJ databases">
        <title>Draft genome sequence of Clostridium hiranonis (DSM 13275).</title>
        <authorList>
            <person name="Sudarsanam P."/>
            <person name="Ley R."/>
            <person name="Guruge J."/>
            <person name="Turnbaugh P.J."/>
            <person name="Mahowald M."/>
            <person name="Liep D."/>
            <person name="Gordon J."/>
        </authorList>
    </citation>
    <scope>NUCLEOTIDE SEQUENCE [LARGE SCALE GENOMIC DNA]</scope>
    <source>
        <strain evidence="4 5">DSM 13275</strain>
    </source>
</reference>
<evidence type="ECO:0000256" key="2">
    <source>
        <dbReference type="SAM" id="Phobius"/>
    </source>
</evidence>
<accession>B6FWF2</accession>
<evidence type="ECO:0000313" key="4">
    <source>
        <dbReference type="EMBL" id="EEA86059.1"/>
    </source>
</evidence>
<organism evidence="4 5">
    <name type="scientific">Peptacetobacter hiranonis (strain DSM 13275 / JCM 10541 / KCTC 15199 / TO-931)</name>
    <name type="common">Clostridium hiranonis</name>
    <dbReference type="NCBI Taxonomy" id="500633"/>
    <lineage>
        <taxon>Bacteria</taxon>
        <taxon>Bacillati</taxon>
        <taxon>Bacillota</taxon>
        <taxon>Clostridia</taxon>
        <taxon>Peptostreptococcales</taxon>
        <taxon>Peptostreptococcaceae</taxon>
        <taxon>Peptacetobacter</taxon>
    </lineage>
</organism>
<feature type="domain" description="Alpha/beta hydrolase fold-5" evidence="3">
    <location>
        <begin position="121"/>
        <end position="283"/>
    </location>
</feature>
<dbReference type="AlphaFoldDB" id="B6FWF2"/>
<dbReference type="SUPFAM" id="SSF53474">
    <property type="entry name" value="alpha/beta-Hydrolases"/>
    <property type="match status" value="1"/>
</dbReference>
<protein>
    <recommendedName>
        <fullName evidence="3">Alpha/beta hydrolase fold-5 domain-containing protein</fullName>
    </recommendedName>
</protein>
<dbReference type="Pfam" id="PF12695">
    <property type="entry name" value="Abhydrolase_5"/>
    <property type="match status" value="1"/>
</dbReference>
<dbReference type="Proteomes" id="UP000003178">
    <property type="component" value="Unassembled WGS sequence"/>
</dbReference>
<evidence type="ECO:0000313" key="5">
    <source>
        <dbReference type="Proteomes" id="UP000003178"/>
    </source>
</evidence>
<evidence type="ECO:0000259" key="3">
    <source>
        <dbReference type="Pfam" id="PF12695"/>
    </source>
</evidence>
<keyword evidence="2" id="KW-0472">Membrane</keyword>
<dbReference type="HOGENOM" id="CLU_077889_0_0_9"/>
<sequence length="299" mass="33560">MEEKVMHSDKSSKIRRKKNNEKKYDTFSLTMELNRPLITEEELQKQNEEKERQKKRKLNKKIFKIVIAVVIIALVSSLAWLLNAYEPQDIARENLVSSSEVKVVEGDITEFIPKDVISHTGVIIYPGARVDVKAYAPLANRLAQNGYKVFAVDMPFNMAIFSSHKADKVIEENKDIENWVIVGHSLGGTMATNALEANNKIKGIVYLASYPSGDKIKETGAEVLSIWGSKDGVINFENLIKAREDLPKDTEYVEIEGGNHSAFGDYGLQKGDTKSIIPENKQLDITVESICNFIGDKIN</sequence>
<feature type="region of interest" description="Disordered" evidence="1">
    <location>
        <begin position="1"/>
        <end position="22"/>
    </location>
</feature>
<dbReference type="GO" id="GO:0016787">
    <property type="term" value="F:hydrolase activity"/>
    <property type="evidence" value="ECO:0007669"/>
    <property type="project" value="InterPro"/>
</dbReference>
<comment type="caution">
    <text evidence="4">The sequence shown here is derived from an EMBL/GenBank/DDBJ whole genome shotgun (WGS) entry which is preliminary data.</text>
</comment>
<dbReference type="InterPro" id="IPR029058">
    <property type="entry name" value="AB_hydrolase_fold"/>
</dbReference>
<dbReference type="eggNOG" id="COG1073">
    <property type="taxonomic scope" value="Bacteria"/>
</dbReference>
<dbReference type="Gene3D" id="3.40.50.1820">
    <property type="entry name" value="alpha/beta hydrolase"/>
    <property type="match status" value="1"/>
</dbReference>
<reference evidence="4 5" key="1">
    <citation type="submission" date="2008-09" db="EMBL/GenBank/DDBJ databases">
        <authorList>
            <person name="Fulton L."/>
            <person name="Clifton S."/>
            <person name="Fulton B."/>
            <person name="Xu J."/>
            <person name="Minx P."/>
            <person name="Pepin K.H."/>
            <person name="Johnson M."/>
            <person name="Thiruvilangam P."/>
            <person name="Bhonagiri V."/>
            <person name="Nash W.E."/>
            <person name="Mardis E.R."/>
            <person name="Wilson R.K."/>
        </authorList>
    </citation>
    <scope>NUCLEOTIDE SEQUENCE [LARGE SCALE GENOMIC DNA]</scope>
    <source>
        <strain evidence="4 5">DSM 13275</strain>
    </source>
</reference>
<proteinExistence type="predicted"/>
<keyword evidence="2" id="KW-1133">Transmembrane helix</keyword>
<name>B6FWF2_PEPHT</name>
<feature type="compositionally biased region" description="Basic and acidic residues" evidence="1">
    <location>
        <begin position="1"/>
        <end position="12"/>
    </location>
</feature>
<keyword evidence="5" id="KW-1185">Reference proteome</keyword>
<keyword evidence="2" id="KW-0812">Transmembrane</keyword>
<feature type="transmembrane region" description="Helical" evidence="2">
    <location>
        <begin position="62"/>
        <end position="82"/>
    </location>
</feature>
<dbReference type="EMBL" id="ABWP01000010">
    <property type="protein sequence ID" value="EEA86059.1"/>
    <property type="molecule type" value="Genomic_DNA"/>
</dbReference>
<dbReference type="InterPro" id="IPR029059">
    <property type="entry name" value="AB_hydrolase_5"/>
</dbReference>